<dbReference type="AlphaFoldDB" id="A0A812CLI0"/>
<feature type="transmembrane region" description="Helical" evidence="1">
    <location>
        <begin position="33"/>
        <end position="53"/>
    </location>
</feature>
<accession>A0A812CLI0</accession>
<keyword evidence="1" id="KW-1133">Transmembrane helix</keyword>
<evidence type="ECO:0000313" key="2">
    <source>
        <dbReference type="EMBL" id="CAE1272152.1"/>
    </source>
</evidence>
<sequence>MIFILSFNSLSATISFPGLFYLCFISFPKSTLFLLQMCIILYALFLSYVYYLFSRYVLSLLQTCNISFPYLFIASTDIYLFPYSFSRYSLFLPQIYFISSSDRLHLFSRFILSILQMFIISFPDPLYLFSRCVLCFFHMCIITFPYPLSLLQIGFISLPDLLLDPLYLFSRSILSFYDMHFVSSQICFIFFSRCGISSPDWLHLSSRSALSLP</sequence>
<dbReference type="Proteomes" id="UP000597762">
    <property type="component" value="Unassembled WGS sequence"/>
</dbReference>
<feature type="transmembrane region" description="Helical" evidence="1">
    <location>
        <begin position="7"/>
        <end position="27"/>
    </location>
</feature>
<dbReference type="EMBL" id="CAHIKZ030001673">
    <property type="protein sequence ID" value="CAE1272152.1"/>
    <property type="molecule type" value="Genomic_DNA"/>
</dbReference>
<feature type="transmembrane region" description="Helical" evidence="1">
    <location>
        <begin position="104"/>
        <end position="122"/>
    </location>
</feature>
<protein>
    <submittedName>
        <fullName evidence="2">Uncharacterized protein</fullName>
    </submittedName>
</protein>
<evidence type="ECO:0000313" key="3">
    <source>
        <dbReference type="Proteomes" id="UP000597762"/>
    </source>
</evidence>
<feature type="transmembrane region" description="Helical" evidence="1">
    <location>
        <begin position="65"/>
        <end position="84"/>
    </location>
</feature>
<comment type="caution">
    <text evidence="2">The sequence shown here is derived from an EMBL/GenBank/DDBJ whole genome shotgun (WGS) entry which is preliminary data.</text>
</comment>
<evidence type="ECO:0000256" key="1">
    <source>
        <dbReference type="SAM" id="Phobius"/>
    </source>
</evidence>
<organism evidence="2 3">
    <name type="scientific">Acanthosepion pharaonis</name>
    <name type="common">Pharaoh cuttlefish</name>
    <name type="synonym">Sepia pharaonis</name>
    <dbReference type="NCBI Taxonomy" id="158019"/>
    <lineage>
        <taxon>Eukaryota</taxon>
        <taxon>Metazoa</taxon>
        <taxon>Spiralia</taxon>
        <taxon>Lophotrochozoa</taxon>
        <taxon>Mollusca</taxon>
        <taxon>Cephalopoda</taxon>
        <taxon>Coleoidea</taxon>
        <taxon>Decapodiformes</taxon>
        <taxon>Sepiida</taxon>
        <taxon>Sepiina</taxon>
        <taxon>Sepiidae</taxon>
        <taxon>Acanthosepion</taxon>
    </lineage>
</organism>
<keyword evidence="3" id="KW-1185">Reference proteome</keyword>
<feature type="transmembrane region" description="Helical" evidence="1">
    <location>
        <begin position="134"/>
        <end position="156"/>
    </location>
</feature>
<keyword evidence="1" id="KW-0472">Membrane</keyword>
<name>A0A812CLI0_ACAPH</name>
<reference evidence="2" key="1">
    <citation type="submission" date="2021-01" db="EMBL/GenBank/DDBJ databases">
        <authorList>
            <person name="Li R."/>
            <person name="Bekaert M."/>
        </authorList>
    </citation>
    <scope>NUCLEOTIDE SEQUENCE</scope>
    <source>
        <strain evidence="2">Farmed</strain>
    </source>
</reference>
<keyword evidence="1" id="KW-0812">Transmembrane</keyword>
<gene>
    <name evidence="2" type="ORF">SPHA_37553</name>
</gene>
<proteinExistence type="predicted"/>